<dbReference type="Pfam" id="PF00583">
    <property type="entry name" value="Acetyltransf_1"/>
    <property type="match status" value="1"/>
</dbReference>
<dbReference type="GO" id="GO:0016747">
    <property type="term" value="F:acyltransferase activity, transferring groups other than amino-acyl groups"/>
    <property type="evidence" value="ECO:0007669"/>
    <property type="project" value="InterPro"/>
</dbReference>
<dbReference type="PROSITE" id="PS51186">
    <property type="entry name" value="GNAT"/>
    <property type="match status" value="1"/>
</dbReference>
<keyword evidence="5" id="KW-1185">Reference proteome</keyword>
<protein>
    <submittedName>
        <fullName evidence="4">Acetyltransferase (GNAT) family protein</fullName>
    </submittedName>
</protein>
<dbReference type="PANTHER" id="PTHR43877">
    <property type="entry name" value="AMINOALKYLPHOSPHONATE N-ACETYLTRANSFERASE-RELATED-RELATED"/>
    <property type="match status" value="1"/>
</dbReference>
<dbReference type="SUPFAM" id="SSF55729">
    <property type="entry name" value="Acyl-CoA N-acyltransferases (Nat)"/>
    <property type="match status" value="1"/>
</dbReference>
<dbReference type="InterPro" id="IPR016181">
    <property type="entry name" value="Acyl_CoA_acyltransferase"/>
</dbReference>
<evidence type="ECO:0000313" key="4">
    <source>
        <dbReference type="EMBL" id="SFO37521.1"/>
    </source>
</evidence>
<feature type="domain" description="N-acetyltransferase" evidence="3">
    <location>
        <begin position="20"/>
        <end position="173"/>
    </location>
</feature>
<accession>A0A1I5GPN6</accession>
<dbReference type="Gene3D" id="3.40.630.30">
    <property type="match status" value="1"/>
</dbReference>
<dbReference type="EMBL" id="FOWE01000007">
    <property type="protein sequence ID" value="SFO37521.1"/>
    <property type="molecule type" value="Genomic_DNA"/>
</dbReference>
<dbReference type="AlphaFoldDB" id="A0A1I5GPN6"/>
<gene>
    <name evidence="4" type="ORF">SAMN05660359_02955</name>
</gene>
<proteinExistence type="predicted"/>
<evidence type="ECO:0000313" key="5">
    <source>
        <dbReference type="Proteomes" id="UP000183642"/>
    </source>
</evidence>
<dbReference type="InterPro" id="IPR000182">
    <property type="entry name" value="GNAT_dom"/>
</dbReference>
<dbReference type="InterPro" id="IPR050832">
    <property type="entry name" value="Bact_Acetyltransf"/>
</dbReference>
<dbReference type="OrthoDB" id="70840at2"/>
<name>A0A1I5GPN6_9ACTN</name>
<dbReference type="RefSeq" id="WP_075014305.1">
    <property type="nucleotide sequence ID" value="NZ_FOWE01000007.1"/>
</dbReference>
<evidence type="ECO:0000256" key="1">
    <source>
        <dbReference type="ARBA" id="ARBA00022679"/>
    </source>
</evidence>
<reference evidence="5" key="1">
    <citation type="submission" date="2016-10" db="EMBL/GenBank/DDBJ databases">
        <authorList>
            <person name="Varghese N."/>
            <person name="Submissions S."/>
        </authorList>
    </citation>
    <scope>NUCLEOTIDE SEQUENCE [LARGE SCALE GENOMIC DNA]</scope>
    <source>
        <strain evidence="5">DSM 43161</strain>
    </source>
</reference>
<dbReference type="PANTHER" id="PTHR43877:SF2">
    <property type="entry name" value="AMINOALKYLPHOSPHONATE N-ACETYLTRANSFERASE-RELATED"/>
    <property type="match status" value="1"/>
</dbReference>
<dbReference type="CDD" id="cd04301">
    <property type="entry name" value="NAT_SF"/>
    <property type="match status" value="1"/>
</dbReference>
<keyword evidence="2" id="KW-0012">Acyltransferase</keyword>
<evidence type="ECO:0000259" key="3">
    <source>
        <dbReference type="PROSITE" id="PS51186"/>
    </source>
</evidence>
<dbReference type="Proteomes" id="UP000183642">
    <property type="component" value="Unassembled WGS sequence"/>
</dbReference>
<organism evidence="4 5">
    <name type="scientific">Geodermatophilus obscurus</name>
    <dbReference type="NCBI Taxonomy" id="1861"/>
    <lineage>
        <taxon>Bacteria</taxon>
        <taxon>Bacillati</taxon>
        <taxon>Actinomycetota</taxon>
        <taxon>Actinomycetes</taxon>
        <taxon>Geodermatophilales</taxon>
        <taxon>Geodermatophilaceae</taxon>
        <taxon>Geodermatophilus</taxon>
    </lineage>
</organism>
<keyword evidence="1 4" id="KW-0808">Transferase</keyword>
<sequence>MSTSAERSAGEHRLRDGSVVGLRAVPYDDPVARDLVDRVQREYVDRYGGPDEAPVDPAEFVPPAGLFLVAEVGGRPAGCGAWRRHTESARPDTAEMKRVYVVPAFRRLGLAQVVVTALEESARRAGHRSLVLNSGDRQPEALALYRAMGYVPVPGYGIYADGEGAVFLGKDLGGGDATGREEPSWAS</sequence>
<evidence type="ECO:0000256" key="2">
    <source>
        <dbReference type="ARBA" id="ARBA00023315"/>
    </source>
</evidence>